<proteinExistence type="inferred from homology"/>
<dbReference type="NCBIfam" id="NF002617">
    <property type="entry name" value="PRK02268.1-3"/>
    <property type="match status" value="1"/>
</dbReference>
<evidence type="ECO:0000256" key="1">
    <source>
        <dbReference type="HAMAP-Rule" id="MF_00771"/>
    </source>
</evidence>
<keyword evidence="4" id="KW-1185">Reference proteome</keyword>
<evidence type="ECO:0000259" key="2">
    <source>
        <dbReference type="Pfam" id="PF01878"/>
    </source>
</evidence>
<dbReference type="RefSeq" id="WP_006062832.1">
    <property type="nucleotide sequence ID" value="NZ_KB290827.1"/>
</dbReference>
<dbReference type="NCBIfam" id="NF002616">
    <property type="entry name" value="PRK02268.1-2"/>
    <property type="match status" value="1"/>
</dbReference>
<feature type="domain" description="EVE" evidence="2">
    <location>
        <begin position="2"/>
        <end position="129"/>
    </location>
</feature>
<gene>
    <name evidence="3" type="ORF">HMPREF9997_00582</name>
</gene>
<dbReference type="Proteomes" id="UP000010445">
    <property type="component" value="Unassembled WGS sequence"/>
</dbReference>
<dbReference type="Gene3D" id="3.10.590.10">
    <property type="entry name" value="ph1033 like domains"/>
    <property type="match status" value="1"/>
</dbReference>
<reference evidence="3 4" key="1">
    <citation type="submission" date="2012-05" db="EMBL/GenBank/DDBJ databases">
        <authorList>
            <person name="Weinstock G."/>
            <person name="Sodergren E."/>
            <person name="Lobos E.A."/>
            <person name="Fulton L."/>
            <person name="Fulton R."/>
            <person name="Courtney L."/>
            <person name="Fronick C."/>
            <person name="O'Laughlin M."/>
            <person name="Godfrey J."/>
            <person name="Wilson R.M."/>
            <person name="Miner T."/>
            <person name="Farmer C."/>
            <person name="Delehaunty K."/>
            <person name="Cordes M."/>
            <person name="Minx P."/>
            <person name="Tomlinson C."/>
            <person name="Chen J."/>
            <person name="Wollam A."/>
            <person name="Pepin K.H."/>
            <person name="Bhonagiri V."/>
            <person name="Zhang X."/>
            <person name="Suruliraj S."/>
            <person name="Warren W."/>
            <person name="Mitreva M."/>
            <person name="Mardis E.R."/>
            <person name="Wilson R.K."/>
        </authorList>
    </citation>
    <scope>NUCLEOTIDE SEQUENCE [LARGE SCALE GENOMIC DNA]</scope>
    <source>
        <strain evidence="3 4">F0235</strain>
    </source>
</reference>
<evidence type="ECO:0000313" key="4">
    <source>
        <dbReference type="Proteomes" id="UP000010445"/>
    </source>
</evidence>
<protein>
    <recommendedName>
        <fullName evidence="1">UPF0310 protein HMPREF9997_00582</fullName>
    </recommendedName>
</protein>
<dbReference type="PATRIC" id="fig|1035195.3.peg.521"/>
<comment type="similarity">
    <text evidence="1">Belongs to the UPF0310 family.</text>
</comment>
<evidence type="ECO:0000313" key="3">
    <source>
        <dbReference type="EMBL" id="EKX91512.1"/>
    </source>
</evidence>
<dbReference type="EMBL" id="AMEM01000011">
    <property type="protein sequence ID" value="EKX91512.1"/>
    <property type="molecule type" value="Genomic_DNA"/>
</dbReference>
<dbReference type="HAMAP" id="MF_00771">
    <property type="entry name" value="UPF0310"/>
    <property type="match status" value="1"/>
</dbReference>
<sequence>MRYWVGVVSEEHVLLAVDGGFCQVCHGKQAPLKRMEEGDWLLYYSPRTKMKTGEKLQAFTAAGQVIDDQVYQYQMSENFFPFRRNITFQDITQNCPLSVARKHPEWGKYSTQLRYGHFEVSQDFFDYIYDYMQQETPKQDSLALF</sequence>
<dbReference type="SUPFAM" id="SSF88697">
    <property type="entry name" value="PUA domain-like"/>
    <property type="match status" value="1"/>
</dbReference>
<dbReference type="eggNOG" id="COG1673">
    <property type="taxonomic scope" value="Bacteria"/>
</dbReference>
<dbReference type="InterPro" id="IPR022996">
    <property type="entry name" value="UPF0310"/>
</dbReference>
<organism evidence="3 4">
    <name type="scientific">Corynebacterium durum F0235</name>
    <dbReference type="NCBI Taxonomy" id="1035195"/>
    <lineage>
        <taxon>Bacteria</taxon>
        <taxon>Bacillati</taxon>
        <taxon>Actinomycetota</taxon>
        <taxon>Actinomycetes</taxon>
        <taxon>Mycobacteriales</taxon>
        <taxon>Corynebacteriaceae</taxon>
        <taxon>Corynebacterium</taxon>
    </lineage>
</organism>
<accession>L1MJV0</accession>
<dbReference type="HOGENOM" id="CLU_117727_0_0_11"/>
<dbReference type="OrthoDB" id="9793567at2"/>
<comment type="caution">
    <text evidence="3">The sequence shown here is derived from an EMBL/GenBank/DDBJ whole genome shotgun (WGS) entry which is preliminary data.</text>
</comment>
<dbReference type="InterPro" id="IPR015947">
    <property type="entry name" value="PUA-like_sf"/>
</dbReference>
<dbReference type="CDD" id="cd21132">
    <property type="entry name" value="EVE-like"/>
    <property type="match status" value="1"/>
</dbReference>
<dbReference type="AlphaFoldDB" id="L1MJV0"/>
<dbReference type="Pfam" id="PF01878">
    <property type="entry name" value="EVE"/>
    <property type="match status" value="1"/>
</dbReference>
<dbReference type="STRING" id="1035195.HMPREF9997_00582"/>
<dbReference type="InterPro" id="IPR002740">
    <property type="entry name" value="EVE_domain"/>
</dbReference>
<name>L1MJV0_9CORY</name>